<dbReference type="CDD" id="cd16913">
    <property type="entry name" value="YkuD_like"/>
    <property type="match status" value="1"/>
</dbReference>
<dbReference type="InterPro" id="IPR036366">
    <property type="entry name" value="PGBDSf"/>
</dbReference>
<keyword evidence="10" id="KW-1185">Reference proteome</keyword>
<evidence type="ECO:0000313" key="10">
    <source>
        <dbReference type="Proteomes" id="UP000198984"/>
    </source>
</evidence>
<keyword evidence="4 7" id="KW-0133">Cell shape</keyword>
<comment type="similarity">
    <text evidence="2">Belongs to the YkuD family.</text>
</comment>
<dbReference type="GO" id="GO:0016740">
    <property type="term" value="F:transferase activity"/>
    <property type="evidence" value="ECO:0007669"/>
    <property type="project" value="UniProtKB-KW"/>
</dbReference>
<evidence type="ECO:0000313" key="9">
    <source>
        <dbReference type="EMBL" id="SEK92756.1"/>
    </source>
</evidence>
<reference evidence="9 10" key="1">
    <citation type="submission" date="2016-10" db="EMBL/GenBank/DDBJ databases">
        <authorList>
            <person name="de Groot N.N."/>
        </authorList>
    </citation>
    <scope>NUCLEOTIDE SEQUENCE [LARGE SCALE GENOMIC DNA]</scope>
    <source>
        <strain evidence="9 10">DSM 21039</strain>
    </source>
</reference>
<keyword evidence="6 7" id="KW-0961">Cell wall biogenesis/degradation</keyword>
<dbReference type="Pfam" id="PF03734">
    <property type="entry name" value="YkuD"/>
    <property type="match status" value="1"/>
</dbReference>
<dbReference type="InterPro" id="IPR052905">
    <property type="entry name" value="LD-transpeptidase_YkuD-like"/>
</dbReference>
<dbReference type="UniPathway" id="UPA00219"/>
<evidence type="ECO:0000256" key="7">
    <source>
        <dbReference type="PROSITE-ProRule" id="PRU01373"/>
    </source>
</evidence>
<dbReference type="InterPro" id="IPR002477">
    <property type="entry name" value="Peptidoglycan-bd-like"/>
</dbReference>
<evidence type="ECO:0000256" key="2">
    <source>
        <dbReference type="ARBA" id="ARBA00005992"/>
    </source>
</evidence>
<keyword evidence="3" id="KW-0808">Transferase</keyword>
<dbReference type="Proteomes" id="UP000198984">
    <property type="component" value="Unassembled WGS sequence"/>
</dbReference>
<dbReference type="STRING" id="573321.SAMN04488505_1011152"/>
<dbReference type="InterPro" id="IPR045380">
    <property type="entry name" value="LD_TPept_scaffold_dom"/>
</dbReference>
<dbReference type="SUPFAM" id="SSF141523">
    <property type="entry name" value="L,D-transpeptidase catalytic domain-like"/>
    <property type="match status" value="1"/>
</dbReference>
<evidence type="ECO:0000256" key="3">
    <source>
        <dbReference type="ARBA" id="ARBA00022679"/>
    </source>
</evidence>
<dbReference type="Pfam" id="PF20142">
    <property type="entry name" value="Scaffold"/>
    <property type="match status" value="1"/>
</dbReference>
<dbReference type="PANTHER" id="PTHR41533:SF2">
    <property type="entry name" value="BLR7131 PROTEIN"/>
    <property type="match status" value="1"/>
</dbReference>
<dbReference type="Gene3D" id="2.40.440.10">
    <property type="entry name" value="L,D-transpeptidase catalytic domain-like"/>
    <property type="match status" value="1"/>
</dbReference>
<dbReference type="AlphaFoldDB" id="A0A1H7L248"/>
<dbReference type="RefSeq" id="WP_143080918.1">
    <property type="nucleotide sequence ID" value="NZ_FOBB01000001.1"/>
</dbReference>
<dbReference type="Pfam" id="PF01471">
    <property type="entry name" value="PG_binding_1"/>
    <property type="match status" value="1"/>
</dbReference>
<name>A0A1H7L248_9BACT</name>
<dbReference type="SUPFAM" id="SSF47090">
    <property type="entry name" value="PGBD-like"/>
    <property type="match status" value="1"/>
</dbReference>
<feature type="active site" description="Proton donor/acceptor" evidence="7">
    <location>
        <position position="452"/>
    </location>
</feature>
<proteinExistence type="inferred from homology"/>
<keyword evidence="5 7" id="KW-0573">Peptidoglycan synthesis</keyword>
<dbReference type="GO" id="GO:0004180">
    <property type="term" value="F:carboxypeptidase activity"/>
    <property type="evidence" value="ECO:0007669"/>
    <property type="project" value="UniProtKB-ARBA"/>
</dbReference>
<evidence type="ECO:0000256" key="1">
    <source>
        <dbReference type="ARBA" id="ARBA00004752"/>
    </source>
</evidence>
<dbReference type="GO" id="GO:0071555">
    <property type="term" value="P:cell wall organization"/>
    <property type="evidence" value="ECO:0007669"/>
    <property type="project" value="UniProtKB-UniRule"/>
</dbReference>
<dbReference type="Gene3D" id="1.10.101.10">
    <property type="entry name" value="PGBD-like superfamily/PGBD"/>
    <property type="match status" value="1"/>
</dbReference>
<comment type="pathway">
    <text evidence="1 7">Cell wall biogenesis; peptidoglycan biosynthesis.</text>
</comment>
<evidence type="ECO:0000256" key="5">
    <source>
        <dbReference type="ARBA" id="ARBA00022984"/>
    </source>
</evidence>
<evidence type="ECO:0000256" key="4">
    <source>
        <dbReference type="ARBA" id="ARBA00022960"/>
    </source>
</evidence>
<dbReference type="InterPro" id="IPR036365">
    <property type="entry name" value="PGBD-like_sf"/>
</dbReference>
<feature type="active site" description="Nucleophile" evidence="7">
    <location>
        <position position="471"/>
    </location>
</feature>
<dbReference type="PANTHER" id="PTHR41533">
    <property type="entry name" value="L,D-TRANSPEPTIDASE HI_1667-RELATED"/>
    <property type="match status" value="1"/>
</dbReference>
<feature type="domain" description="L,D-TPase catalytic" evidence="8">
    <location>
        <begin position="320"/>
        <end position="497"/>
    </location>
</feature>
<protein>
    <submittedName>
        <fullName evidence="9">Murein L,D-transpeptidase YcbB/YkuD</fullName>
    </submittedName>
</protein>
<gene>
    <name evidence="9" type="ORF">SAMN04488505_1011152</name>
</gene>
<evidence type="ECO:0000259" key="8">
    <source>
        <dbReference type="PROSITE" id="PS52029"/>
    </source>
</evidence>
<dbReference type="PROSITE" id="PS52029">
    <property type="entry name" value="LD_TPASE"/>
    <property type="match status" value="1"/>
</dbReference>
<dbReference type="PROSITE" id="PS51257">
    <property type="entry name" value="PROKAR_LIPOPROTEIN"/>
    <property type="match status" value="1"/>
</dbReference>
<organism evidence="9 10">
    <name type="scientific">Chitinophaga rupis</name>
    <dbReference type="NCBI Taxonomy" id="573321"/>
    <lineage>
        <taxon>Bacteria</taxon>
        <taxon>Pseudomonadati</taxon>
        <taxon>Bacteroidota</taxon>
        <taxon>Chitinophagia</taxon>
        <taxon>Chitinophagales</taxon>
        <taxon>Chitinophagaceae</taxon>
        <taxon>Chitinophaga</taxon>
    </lineage>
</organism>
<dbReference type="GO" id="GO:0008360">
    <property type="term" value="P:regulation of cell shape"/>
    <property type="evidence" value="ECO:0007669"/>
    <property type="project" value="UniProtKB-UniRule"/>
</dbReference>
<evidence type="ECO:0000256" key="6">
    <source>
        <dbReference type="ARBA" id="ARBA00023316"/>
    </source>
</evidence>
<sequence length="551" mass="62535">MQVRNLLFLPGIVLILWISACRQSGAKGPLGRDSTHYTGQEYLDRMLDSNALQGFLKADSAYHAYSDQIKNFYRKRSYHYAWISNEGRLTEQAGNFLNMISNDEPAGTPDSKIVNPALRKLYDKVIQDSNRIAARDITTLEMMLTGQFFAYGNKEWAGMTADTAKDLEWFIPRKKLDIETLLDSLVQEPNNTFEEPVNRYYITLRSALKKLVAMEEHTHWDSIRADKKLYKKGDSAAVVSLVKNRLYAWGDLKAPDTSGFFTPALDTAIRKFQERMGLAVNGTIQQPVLNALNVSLQQRIQQILLNMERMRWIPVDPGKEYLLVNIPAFKLYAYENGKLAWNCNVVVGKPGASTVIFTRPMQFIVFSPYWNVTPSIIAHEILPAIKRNPGYLARQNMEVVGASGKEIPAGSISWGKYSGNNFPYIIRQKPGGANALGKVKFLFPNEYNIYLHDTPSRHLFGETKRSFSHGCIRVGEPQHLAEWLLRNDPAWTKDKIVKAMNAAKEQFVPLKNKIPVFIGYFTAYVDSQGQLNFRDDVYGHDARLAAQLFGK</sequence>
<dbReference type="EMBL" id="FOBB01000001">
    <property type="protein sequence ID" value="SEK92756.1"/>
    <property type="molecule type" value="Genomic_DNA"/>
</dbReference>
<accession>A0A1H7L248</accession>
<dbReference type="InterPro" id="IPR005490">
    <property type="entry name" value="LD_TPept_cat_dom"/>
</dbReference>
<dbReference type="InterPro" id="IPR038063">
    <property type="entry name" value="Transpep_catalytic_dom"/>
</dbReference>
<dbReference type="GO" id="GO:0009252">
    <property type="term" value="P:peptidoglycan biosynthetic process"/>
    <property type="evidence" value="ECO:0007669"/>
    <property type="project" value="UniProtKB-UniPathway"/>
</dbReference>
<dbReference type="OrthoDB" id="9778545at2"/>